<dbReference type="RefSeq" id="WP_114591912.1">
    <property type="nucleotide sequence ID" value="NZ_CP031165.1"/>
</dbReference>
<dbReference type="PANTHER" id="PTHR43386:SF1">
    <property type="entry name" value="D,D-DIPEPTIDE TRANSPORT SYSTEM PERMEASE PROTEIN DDPC-RELATED"/>
    <property type="match status" value="1"/>
</dbReference>
<protein>
    <submittedName>
        <fullName evidence="10">Oligopeptide transport system permease protein OppC</fullName>
    </submittedName>
</protein>
<keyword evidence="5 7" id="KW-1133">Transmembrane helix</keyword>
<dbReference type="Proteomes" id="UP000264006">
    <property type="component" value="Chromosome"/>
</dbReference>
<dbReference type="PANTHER" id="PTHR43386">
    <property type="entry name" value="OLIGOPEPTIDE TRANSPORT SYSTEM PERMEASE PROTEIN APPC"/>
    <property type="match status" value="1"/>
</dbReference>
<dbReference type="CDD" id="cd06261">
    <property type="entry name" value="TM_PBP2"/>
    <property type="match status" value="1"/>
</dbReference>
<keyword evidence="4 7" id="KW-0812">Transmembrane</keyword>
<sequence length="385" mass="41419">MAATDNTPIDRNPTDGPVDDEAAPKAPRSGIRARIEHALRPWRRANPGARYLVIAGTVITLVFLVMAVFADSVAPFGESQYCPDEFFDPSVGATGTCIGAPADAQIPARVAPSAEYPFGTTDTRFDVLSRVILGARIAFLVVAFSTAFAMLIGVPLGLFSGYIGGRLDRVLVLIMDTIYAFPSLLLAILIAFALRLRLEQWGIDAPFVPAAISVGTVYIPQYFRVIRNHTLSVKEEPYVEAARSLGAKRRTVVFRYIFFNVVSSIPVLFTLNAADAVLTLAALGFLGYGIKFPTAEWGLDVNLGLADSVGGFWWTAFWPGVAITLLVTGLSLIGEGLNDIVNPLLRVKGFKGKVKGARAAMKAAGDRREQPLDAESTVLAEGDVR</sequence>
<evidence type="ECO:0000259" key="9">
    <source>
        <dbReference type="PROSITE" id="PS50928"/>
    </source>
</evidence>
<dbReference type="OrthoDB" id="9812701at2"/>
<evidence type="ECO:0000256" key="7">
    <source>
        <dbReference type="RuleBase" id="RU363032"/>
    </source>
</evidence>
<reference evidence="10 11" key="1">
    <citation type="submission" date="2018-09" db="EMBL/GenBank/DDBJ databases">
        <title>Complete genome sequence of Euzebya sp. DY32-46 isolated from seawater of Pacific Ocean.</title>
        <authorList>
            <person name="Xu L."/>
            <person name="Wu Y.-H."/>
            <person name="Xu X.-W."/>
        </authorList>
    </citation>
    <scope>NUCLEOTIDE SEQUENCE [LARGE SCALE GENOMIC DNA]</scope>
    <source>
        <strain evidence="10 11">DY32-46</strain>
    </source>
</reference>
<evidence type="ECO:0000256" key="5">
    <source>
        <dbReference type="ARBA" id="ARBA00022989"/>
    </source>
</evidence>
<accession>A0A346XYX2</accession>
<feature type="region of interest" description="Disordered" evidence="8">
    <location>
        <begin position="365"/>
        <end position="385"/>
    </location>
</feature>
<evidence type="ECO:0000313" key="10">
    <source>
        <dbReference type="EMBL" id="AXV07419.1"/>
    </source>
</evidence>
<evidence type="ECO:0000256" key="8">
    <source>
        <dbReference type="SAM" id="MobiDB-lite"/>
    </source>
</evidence>
<feature type="transmembrane region" description="Helical" evidence="7">
    <location>
        <begin position="200"/>
        <end position="219"/>
    </location>
</feature>
<evidence type="ECO:0000256" key="3">
    <source>
        <dbReference type="ARBA" id="ARBA00022475"/>
    </source>
</evidence>
<dbReference type="InterPro" id="IPR000515">
    <property type="entry name" value="MetI-like"/>
</dbReference>
<keyword evidence="2 7" id="KW-0813">Transport</keyword>
<comment type="similarity">
    <text evidence="7">Belongs to the binding-protein-dependent transport system permease family.</text>
</comment>
<dbReference type="InterPro" id="IPR035906">
    <property type="entry name" value="MetI-like_sf"/>
</dbReference>
<keyword evidence="3" id="KW-1003">Cell membrane</keyword>
<keyword evidence="6 7" id="KW-0472">Membrane</keyword>
<evidence type="ECO:0000256" key="2">
    <source>
        <dbReference type="ARBA" id="ARBA00022448"/>
    </source>
</evidence>
<feature type="region of interest" description="Disordered" evidence="8">
    <location>
        <begin position="1"/>
        <end position="30"/>
    </location>
</feature>
<keyword evidence="11" id="KW-1185">Reference proteome</keyword>
<feature type="transmembrane region" description="Helical" evidence="7">
    <location>
        <begin position="310"/>
        <end position="333"/>
    </location>
</feature>
<dbReference type="Pfam" id="PF00528">
    <property type="entry name" value="BPD_transp_1"/>
    <property type="match status" value="1"/>
</dbReference>
<evidence type="ECO:0000313" key="11">
    <source>
        <dbReference type="Proteomes" id="UP000264006"/>
    </source>
</evidence>
<feature type="transmembrane region" description="Helical" evidence="7">
    <location>
        <begin position="137"/>
        <end position="158"/>
    </location>
</feature>
<comment type="subcellular location">
    <subcellularLocation>
        <location evidence="1 7">Cell membrane</location>
        <topology evidence="1 7">Multi-pass membrane protein</topology>
    </subcellularLocation>
</comment>
<gene>
    <name evidence="10" type="ORF">DVS28_a2740</name>
</gene>
<evidence type="ECO:0000256" key="6">
    <source>
        <dbReference type="ARBA" id="ARBA00023136"/>
    </source>
</evidence>
<organism evidence="10 11">
    <name type="scientific">Euzebya pacifica</name>
    <dbReference type="NCBI Taxonomy" id="1608957"/>
    <lineage>
        <taxon>Bacteria</taxon>
        <taxon>Bacillati</taxon>
        <taxon>Actinomycetota</taxon>
        <taxon>Nitriliruptoria</taxon>
        <taxon>Euzebyales</taxon>
    </lineage>
</organism>
<name>A0A346XYX2_9ACTN</name>
<feature type="domain" description="ABC transmembrane type-1" evidence="9">
    <location>
        <begin position="135"/>
        <end position="334"/>
    </location>
</feature>
<dbReference type="EMBL" id="CP031165">
    <property type="protein sequence ID" value="AXV07419.1"/>
    <property type="molecule type" value="Genomic_DNA"/>
</dbReference>
<evidence type="ECO:0000256" key="1">
    <source>
        <dbReference type="ARBA" id="ARBA00004651"/>
    </source>
</evidence>
<dbReference type="InterPro" id="IPR050366">
    <property type="entry name" value="BP-dependent_transpt_permease"/>
</dbReference>
<dbReference type="GO" id="GO:0005886">
    <property type="term" value="C:plasma membrane"/>
    <property type="evidence" value="ECO:0007669"/>
    <property type="project" value="UniProtKB-SubCell"/>
</dbReference>
<proteinExistence type="inferred from homology"/>
<dbReference type="AlphaFoldDB" id="A0A346XYX2"/>
<dbReference type="SUPFAM" id="SSF161098">
    <property type="entry name" value="MetI-like"/>
    <property type="match status" value="1"/>
</dbReference>
<feature type="transmembrane region" description="Helical" evidence="7">
    <location>
        <begin position="170"/>
        <end position="194"/>
    </location>
</feature>
<dbReference type="GO" id="GO:0055085">
    <property type="term" value="P:transmembrane transport"/>
    <property type="evidence" value="ECO:0007669"/>
    <property type="project" value="InterPro"/>
</dbReference>
<dbReference type="Gene3D" id="1.10.3720.10">
    <property type="entry name" value="MetI-like"/>
    <property type="match status" value="1"/>
</dbReference>
<dbReference type="PROSITE" id="PS50928">
    <property type="entry name" value="ABC_TM1"/>
    <property type="match status" value="1"/>
</dbReference>
<evidence type="ECO:0000256" key="4">
    <source>
        <dbReference type="ARBA" id="ARBA00022692"/>
    </source>
</evidence>
<feature type="transmembrane region" description="Helical" evidence="7">
    <location>
        <begin position="257"/>
        <end position="290"/>
    </location>
</feature>
<dbReference type="KEGG" id="euz:DVS28_a2740"/>
<feature type="transmembrane region" description="Helical" evidence="7">
    <location>
        <begin position="49"/>
        <end position="70"/>
    </location>
</feature>